<evidence type="ECO:0000313" key="1">
    <source>
        <dbReference type="EMBL" id="MXQ12307.1"/>
    </source>
</evidence>
<evidence type="ECO:0000313" key="2">
    <source>
        <dbReference type="Proteomes" id="UP000436483"/>
    </source>
</evidence>
<accession>A0A7X3MSB8</accession>
<dbReference type="EMBL" id="WURB01000008">
    <property type="protein sequence ID" value="MXQ12307.1"/>
    <property type="molecule type" value="Genomic_DNA"/>
</dbReference>
<reference evidence="1 2" key="2">
    <citation type="submission" date="2020-01" db="EMBL/GenBank/DDBJ databases">
        <title>Microvirga sp. nov., an arsenate reduction bacterium isolated from Tibet hotspring sediments.</title>
        <authorList>
            <person name="Xian W.-D."/>
            <person name="Li W.-J."/>
        </authorList>
    </citation>
    <scope>NUCLEOTIDE SEQUENCE [LARGE SCALE GENOMIC DNA]</scope>
    <source>
        <strain evidence="1 2">KCTC 23863</strain>
    </source>
</reference>
<keyword evidence="2" id="KW-1185">Reference proteome</keyword>
<dbReference type="AlphaFoldDB" id="A0A7X3MSB8"/>
<dbReference type="Proteomes" id="UP000436483">
    <property type="component" value="Unassembled WGS sequence"/>
</dbReference>
<protein>
    <recommendedName>
        <fullName evidence="3">HEPN domain-containing protein</fullName>
    </recommendedName>
</protein>
<reference evidence="1 2" key="1">
    <citation type="submission" date="2019-12" db="EMBL/GenBank/DDBJ databases">
        <authorList>
            <person name="Yuan C.-G."/>
        </authorList>
    </citation>
    <scope>NUCLEOTIDE SEQUENCE [LARGE SCALE GENOMIC DNA]</scope>
    <source>
        <strain evidence="1 2">KCTC 23863</strain>
    </source>
</reference>
<proteinExistence type="predicted"/>
<gene>
    <name evidence="1" type="ORF">GR328_12710</name>
</gene>
<dbReference type="RefSeq" id="WP_160884904.1">
    <property type="nucleotide sequence ID" value="NZ_WURB01000008.1"/>
</dbReference>
<comment type="caution">
    <text evidence="1">The sequence shown here is derived from an EMBL/GenBank/DDBJ whole genome shotgun (WGS) entry which is preliminary data.</text>
</comment>
<name>A0A7X3MSB8_9HYPH</name>
<dbReference type="OrthoDB" id="9988553at2"/>
<sequence>MNKVETIDCTWQGFITCAEGFGQSAFHVAAGPSLAHPAPAGALACHCIELSLKAVLLARSATPDDLRRYGRNLTRLFNETGLDWGHIDTEAVDFYHDALIEHGLRSKASNRSSLLNPDDLLPIMESVFQRCLEEVAPGAKRMLRPPG</sequence>
<organism evidence="1 2">
    <name type="scientific">Microvirga makkahensis</name>
    <dbReference type="NCBI Taxonomy" id="1128670"/>
    <lineage>
        <taxon>Bacteria</taxon>
        <taxon>Pseudomonadati</taxon>
        <taxon>Pseudomonadota</taxon>
        <taxon>Alphaproteobacteria</taxon>
        <taxon>Hyphomicrobiales</taxon>
        <taxon>Methylobacteriaceae</taxon>
        <taxon>Microvirga</taxon>
    </lineage>
</organism>
<evidence type="ECO:0008006" key="3">
    <source>
        <dbReference type="Google" id="ProtNLM"/>
    </source>
</evidence>